<dbReference type="AlphaFoldDB" id="A0A2W1JNW5"/>
<protein>
    <submittedName>
        <fullName evidence="2">Uncharacterized protein</fullName>
    </submittedName>
</protein>
<accession>A0A2W1JNW5</accession>
<organism evidence="2 3">
    <name type="scientific">Acaryochloris thomasi RCC1774</name>
    <dbReference type="NCBI Taxonomy" id="1764569"/>
    <lineage>
        <taxon>Bacteria</taxon>
        <taxon>Bacillati</taxon>
        <taxon>Cyanobacteriota</taxon>
        <taxon>Cyanophyceae</taxon>
        <taxon>Acaryochloridales</taxon>
        <taxon>Acaryochloridaceae</taxon>
        <taxon>Acaryochloris</taxon>
        <taxon>Acaryochloris thomasi</taxon>
    </lineage>
</organism>
<keyword evidence="1" id="KW-0812">Transmembrane</keyword>
<dbReference type="EMBL" id="PQWO01000025">
    <property type="protein sequence ID" value="PZD70941.1"/>
    <property type="molecule type" value="Genomic_DNA"/>
</dbReference>
<gene>
    <name evidence="2" type="ORF">C1752_08716</name>
</gene>
<evidence type="ECO:0000313" key="2">
    <source>
        <dbReference type="EMBL" id="PZD70941.1"/>
    </source>
</evidence>
<proteinExistence type="predicted"/>
<keyword evidence="3" id="KW-1185">Reference proteome</keyword>
<evidence type="ECO:0000313" key="3">
    <source>
        <dbReference type="Proteomes" id="UP000248857"/>
    </source>
</evidence>
<reference evidence="2 3" key="1">
    <citation type="journal article" date="2018" name="Sci. Rep.">
        <title>A novel species of the marine cyanobacterium Acaryochloris with a unique pigment content and lifestyle.</title>
        <authorList>
            <person name="Partensky F."/>
            <person name="Six C."/>
            <person name="Ratin M."/>
            <person name="Garczarek L."/>
            <person name="Vaulot D."/>
            <person name="Probert I."/>
            <person name="Calteau A."/>
            <person name="Gourvil P."/>
            <person name="Marie D."/>
            <person name="Grebert T."/>
            <person name="Bouchier C."/>
            <person name="Le Panse S."/>
            <person name="Gachenot M."/>
            <person name="Rodriguez F."/>
            <person name="Garrido J.L."/>
        </authorList>
    </citation>
    <scope>NUCLEOTIDE SEQUENCE [LARGE SCALE GENOMIC DNA]</scope>
    <source>
        <strain evidence="2 3">RCC1774</strain>
    </source>
</reference>
<dbReference type="Proteomes" id="UP000248857">
    <property type="component" value="Unassembled WGS sequence"/>
</dbReference>
<keyword evidence="1" id="KW-0472">Membrane</keyword>
<keyword evidence="1" id="KW-1133">Transmembrane helix</keyword>
<sequence>MVLILPEETWYSHVQPRDAAVIAEQHLNAGRIVTKKLYPLFHPPRRPIGMWLAAGSFLLGFSLLLIWMLTTHAALLSRN</sequence>
<feature type="transmembrane region" description="Helical" evidence="1">
    <location>
        <begin position="48"/>
        <end position="69"/>
    </location>
</feature>
<name>A0A2W1JNW5_9CYAN</name>
<dbReference type="Gene3D" id="3.40.30.10">
    <property type="entry name" value="Glutaredoxin"/>
    <property type="match status" value="1"/>
</dbReference>
<evidence type="ECO:0000256" key="1">
    <source>
        <dbReference type="SAM" id="Phobius"/>
    </source>
</evidence>
<comment type="caution">
    <text evidence="2">The sequence shown here is derived from an EMBL/GenBank/DDBJ whole genome shotgun (WGS) entry which is preliminary data.</text>
</comment>